<name>A0A0A5G3D1_9BACI</name>
<protein>
    <recommendedName>
        <fullName evidence="3">DUF2508 family protein</fullName>
    </recommendedName>
</protein>
<evidence type="ECO:0000313" key="1">
    <source>
        <dbReference type="EMBL" id="KGX85648.1"/>
    </source>
</evidence>
<organism evidence="1 2">
    <name type="scientific">Pontibacillus litoralis JSM 072002</name>
    <dbReference type="NCBI Taxonomy" id="1385512"/>
    <lineage>
        <taxon>Bacteria</taxon>
        <taxon>Bacillati</taxon>
        <taxon>Bacillota</taxon>
        <taxon>Bacilli</taxon>
        <taxon>Bacillales</taxon>
        <taxon>Bacillaceae</taxon>
        <taxon>Pontibacillus</taxon>
    </lineage>
</organism>
<evidence type="ECO:0008006" key="3">
    <source>
        <dbReference type="Google" id="ProtNLM"/>
    </source>
</evidence>
<sequence>MFMIKRKRIKKEYDQQLLEEIRQLKQEWMSLKKIMDCSVDASEFGQCDLAIARVKYLYLLNEARKRNIRAQ</sequence>
<dbReference type="eggNOG" id="ENOG5033B6J">
    <property type="taxonomic scope" value="Bacteria"/>
</dbReference>
<dbReference type="EMBL" id="AVPG01000020">
    <property type="protein sequence ID" value="KGX85648.1"/>
    <property type="molecule type" value="Genomic_DNA"/>
</dbReference>
<gene>
    <name evidence="1" type="ORF">N784_08265</name>
</gene>
<dbReference type="InterPro" id="IPR019644">
    <property type="entry name" value="DUF2508"/>
</dbReference>
<accession>A0A0A5G3D1</accession>
<dbReference type="Pfam" id="PF10704">
    <property type="entry name" value="DUF2508"/>
    <property type="match status" value="1"/>
</dbReference>
<proteinExistence type="predicted"/>
<reference evidence="1 2" key="1">
    <citation type="submission" date="2013-08" db="EMBL/GenBank/DDBJ databases">
        <authorList>
            <person name="Huang J."/>
            <person name="Wang G."/>
        </authorList>
    </citation>
    <scope>NUCLEOTIDE SEQUENCE [LARGE SCALE GENOMIC DNA]</scope>
    <source>
        <strain evidence="1 2">JSM 072002</strain>
    </source>
</reference>
<evidence type="ECO:0000313" key="2">
    <source>
        <dbReference type="Proteomes" id="UP000030401"/>
    </source>
</evidence>
<dbReference type="STRING" id="1385512.N784_08265"/>
<dbReference type="Proteomes" id="UP000030401">
    <property type="component" value="Unassembled WGS sequence"/>
</dbReference>
<keyword evidence="2" id="KW-1185">Reference proteome</keyword>
<dbReference type="AlphaFoldDB" id="A0A0A5G3D1"/>
<comment type="caution">
    <text evidence="1">The sequence shown here is derived from an EMBL/GenBank/DDBJ whole genome shotgun (WGS) entry which is preliminary data.</text>
</comment>